<proteinExistence type="inferred from homology"/>
<dbReference type="Pfam" id="PF02481">
    <property type="entry name" value="DNA_processg_A"/>
    <property type="match status" value="1"/>
</dbReference>
<dbReference type="InterPro" id="IPR057666">
    <property type="entry name" value="DrpA_SLOG"/>
</dbReference>
<sequence length="316" mass="33251">MHTFSTAHTGASADERAARAVLSWLYEPGDRRLGALVDELGPQAAVDAGAEQTSIDYRAELRSLPTGTDLRREATRQVEQAQQDGMRILIPADHDWPPSLRAPDAPVCLWALGTTPLPPPTRTVAIIGSTDSTAYGTYMASGIAYGLAESPPYTVISTGAAGIDRAALTGALANHGHPVALCPGGLDLRFSGPPWPQRDQVIAEGLLLSAWPPGARPGPARARTNQRLLSRLVAGTVLVEADPNSRAIAALQDTLEVGGVGMAVPGPVTSVQSAGCHALLRDDRRVRLVTNAADVTDVLLRRAGRRAWAEPAGDPR</sequence>
<evidence type="ECO:0000259" key="2">
    <source>
        <dbReference type="Pfam" id="PF02481"/>
    </source>
</evidence>
<dbReference type="PANTHER" id="PTHR43022">
    <property type="entry name" value="PROTEIN SMF"/>
    <property type="match status" value="1"/>
</dbReference>
<dbReference type="EMBL" id="BAAAYN010000015">
    <property type="protein sequence ID" value="GAA3386312.1"/>
    <property type="molecule type" value="Genomic_DNA"/>
</dbReference>
<dbReference type="RefSeq" id="WP_345728045.1">
    <property type="nucleotide sequence ID" value="NZ_BAAAYN010000015.1"/>
</dbReference>
<name>A0ABP6SV19_9ACTN</name>
<organism evidence="3 4">
    <name type="scientific">Cryptosporangium minutisporangium</name>
    <dbReference type="NCBI Taxonomy" id="113569"/>
    <lineage>
        <taxon>Bacteria</taxon>
        <taxon>Bacillati</taxon>
        <taxon>Actinomycetota</taxon>
        <taxon>Actinomycetes</taxon>
        <taxon>Cryptosporangiales</taxon>
        <taxon>Cryptosporangiaceae</taxon>
        <taxon>Cryptosporangium</taxon>
    </lineage>
</organism>
<dbReference type="InterPro" id="IPR003488">
    <property type="entry name" value="DprA"/>
</dbReference>
<comment type="similarity">
    <text evidence="1">Belongs to the DprA/Smf family.</text>
</comment>
<gene>
    <name evidence="3" type="ORF">GCM10020369_23140</name>
</gene>
<dbReference type="SUPFAM" id="SSF102405">
    <property type="entry name" value="MCP/YpsA-like"/>
    <property type="match status" value="1"/>
</dbReference>
<dbReference type="PANTHER" id="PTHR43022:SF1">
    <property type="entry name" value="PROTEIN SMF"/>
    <property type="match status" value="1"/>
</dbReference>
<feature type="domain" description="Smf/DprA SLOG" evidence="2">
    <location>
        <begin position="88"/>
        <end position="297"/>
    </location>
</feature>
<evidence type="ECO:0000313" key="3">
    <source>
        <dbReference type="EMBL" id="GAA3386312.1"/>
    </source>
</evidence>
<evidence type="ECO:0000256" key="1">
    <source>
        <dbReference type="ARBA" id="ARBA00006525"/>
    </source>
</evidence>
<reference evidence="4" key="1">
    <citation type="journal article" date="2019" name="Int. J. Syst. Evol. Microbiol.">
        <title>The Global Catalogue of Microorganisms (GCM) 10K type strain sequencing project: providing services to taxonomists for standard genome sequencing and annotation.</title>
        <authorList>
            <consortium name="The Broad Institute Genomics Platform"/>
            <consortium name="The Broad Institute Genome Sequencing Center for Infectious Disease"/>
            <person name="Wu L."/>
            <person name="Ma J."/>
        </authorList>
    </citation>
    <scope>NUCLEOTIDE SEQUENCE [LARGE SCALE GENOMIC DNA]</scope>
    <source>
        <strain evidence="4">JCM 9458</strain>
    </source>
</reference>
<comment type="caution">
    <text evidence="3">The sequence shown here is derived from an EMBL/GenBank/DDBJ whole genome shotgun (WGS) entry which is preliminary data.</text>
</comment>
<dbReference type="Gene3D" id="3.40.50.450">
    <property type="match status" value="1"/>
</dbReference>
<protein>
    <recommendedName>
        <fullName evidence="2">Smf/DprA SLOG domain-containing protein</fullName>
    </recommendedName>
</protein>
<keyword evidence="4" id="KW-1185">Reference proteome</keyword>
<evidence type="ECO:0000313" key="4">
    <source>
        <dbReference type="Proteomes" id="UP001501676"/>
    </source>
</evidence>
<accession>A0ABP6SV19</accession>
<dbReference type="Proteomes" id="UP001501676">
    <property type="component" value="Unassembled WGS sequence"/>
</dbReference>